<keyword evidence="6" id="KW-1185">Reference proteome</keyword>
<dbReference type="Gene3D" id="3.90.79.10">
    <property type="entry name" value="Nucleoside Triphosphate Pyrophosphohydrolase"/>
    <property type="match status" value="1"/>
</dbReference>
<feature type="domain" description="Nudix hydrolase" evidence="4">
    <location>
        <begin position="31"/>
        <end position="157"/>
    </location>
</feature>
<evidence type="ECO:0000313" key="6">
    <source>
        <dbReference type="Proteomes" id="UP001596107"/>
    </source>
</evidence>
<gene>
    <name evidence="5" type="ORF">ACFPOD_09860</name>
</gene>
<comment type="caution">
    <text evidence="5">The sequence shown here is derived from an EMBL/GenBank/DDBJ whole genome shotgun (WGS) entry which is preliminary data.</text>
</comment>
<dbReference type="InterPro" id="IPR000086">
    <property type="entry name" value="NUDIX_hydrolase_dom"/>
</dbReference>
<evidence type="ECO:0000256" key="3">
    <source>
        <dbReference type="RuleBase" id="RU003476"/>
    </source>
</evidence>
<keyword evidence="2 3" id="KW-0378">Hydrolase</keyword>
<dbReference type="Proteomes" id="UP001596107">
    <property type="component" value="Unassembled WGS sequence"/>
</dbReference>
<evidence type="ECO:0000313" key="5">
    <source>
        <dbReference type="EMBL" id="MFC5585417.1"/>
    </source>
</evidence>
<dbReference type="PROSITE" id="PS51462">
    <property type="entry name" value="NUDIX"/>
    <property type="match status" value="1"/>
</dbReference>
<dbReference type="Pfam" id="PF00293">
    <property type="entry name" value="NUDIX"/>
    <property type="match status" value="1"/>
</dbReference>
<sequence>MNETPSRSTSQRPTPPLNARLFHFWLRLSRPVTLGMRGVIYDQEAHAVFLVRHTYVKGWHFPGGGVEPGESTEAALARELAEEGNIELLERPVLKSFHFNRMASNRDHVAVYLITRFRQTHPHVPDREIAEARFFPLDALPEGTSEGTRRRIAEIFENAAVSDEW</sequence>
<evidence type="ECO:0000256" key="1">
    <source>
        <dbReference type="ARBA" id="ARBA00001946"/>
    </source>
</evidence>
<name>A0ABW0T857_9HYPH</name>
<organism evidence="5 6">
    <name type="scientific">Nitratireductor kimnyeongensis</name>
    <dbReference type="NCBI Taxonomy" id="430679"/>
    <lineage>
        <taxon>Bacteria</taxon>
        <taxon>Pseudomonadati</taxon>
        <taxon>Pseudomonadota</taxon>
        <taxon>Alphaproteobacteria</taxon>
        <taxon>Hyphomicrobiales</taxon>
        <taxon>Phyllobacteriaceae</taxon>
        <taxon>Nitratireductor</taxon>
    </lineage>
</organism>
<dbReference type="InterPro" id="IPR020476">
    <property type="entry name" value="Nudix_hydrolase"/>
</dbReference>
<dbReference type="RefSeq" id="WP_223021267.1">
    <property type="nucleotide sequence ID" value="NZ_CP078143.1"/>
</dbReference>
<dbReference type="InterPro" id="IPR015797">
    <property type="entry name" value="NUDIX_hydrolase-like_dom_sf"/>
</dbReference>
<dbReference type="InterPro" id="IPR020084">
    <property type="entry name" value="NUDIX_hydrolase_CS"/>
</dbReference>
<dbReference type="PANTHER" id="PTHR43046">
    <property type="entry name" value="GDP-MANNOSE MANNOSYL HYDROLASE"/>
    <property type="match status" value="1"/>
</dbReference>
<accession>A0ABW0T857</accession>
<comment type="cofactor">
    <cofactor evidence="1">
        <name>Mg(2+)</name>
        <dbReference type="ChEBI" id="CHEBI:18420"/>
    </cofactor>
</comment>
<dbReference type="PROSITE" id="PS00893">
    <property type="entry name" value="NUDIX_BOX"/>
    <property type="match status" value="1"/>
</dbReference>
<dbReference type="PANTHER" id="PTHR43046:SF14">
    <property type="entry name" value="MUTT_NUDIX FAMILY PROTEIN"/>
    <property type="match status" value="1"/>
</dbReference>
<evidence type="ECO:0000256" key="2">
    <source>
        <dbReference type="ARBA" id="ARBA00022801"/>
    </source>
</evidence>
<protein>
    <submittedName>
        <fullName evidence="5">NUDIX domain-containing protein</fullName>
    </submittedName>
</protein>
<reference evidence="6" key="1">
    <citation type="journal article" date="2019" name="Int. J. Syst. Evol. Microbiol.">
        <title>The Global Catalogue of Microorganisms (GCM) 10K type strain sequencing project: providing services to taxonomists for standard genome sequencing and annotation.</title>
        <authorList>
            <consortium name="The Broad Institute Genomics Platform"/>
            <consortium name="The Broad Institute Genome Sequencing Center for Infectious Disease"/>
            <person name="Wu L."/>
            <person name="Ma J."/>
        </authorList>
    </citation>
    <scope>NUCLEOTIDE SEQUENCE [LARGE SCALE GENOMIC DNA]</scope>
    <source>
        <strain evidence="6">JCM 3366</strain>
    </source>
</reference>
<dbReference type="CDD" id="cd04680">
    <property type="entry name" value="NUDIX_Hydrolase"/>
    <property type="match status" value="1"/>
</dbReference>
<comment type="similarity">
    <text evidence="3">Belongs to the Nudix hydrolase family.</text>
</comment>
<evidence type="ECO:0000259" key="4">
    <source>
        <dbReference type="PROSITE" id="PS51462"/>
    </source>
</evidence>
<proteinExistence type="inferred from homology"/>
<dbReference type="SUPFAM" id="SSF55811">
    <property type="entry name" value="Nudix"/>
    <property type="match status" value="1"/>
</dbReference>
<dbReference type="EMBL" id="JBHSNB010000002">
    <property type="protein sequence ID" value="MFC5585417.1"/>
    <property type="molecule type" value="Genomic_DNA"/>
</dbReference>
<dbReference type="PRINTS" id="PR00502">
    <property type="entry name" value="NUDIXFAMILY"/>
</dbReference>